<feature type="transmembrane region" description="Helical" evidence="10">
    <location>
        <begin position="130"/>
        <end position="148"/>
    </location>
</feature>
<dbReference type="EMBL" id="SJSK01000002">
    <property type="protein sequence ID" value="TCC92460.1"/>
    <property type="molecule type" value="Genomic_DNA"/>
</dbReference>
<name>A0A4R0MYR9_9SPHI</name>
<dbReference type="InterPro" id="IPR006419">
    <property type="entry name" value="NMN_transpt_PnuC"/>
</dbReference>
<evidence type="ECO:0000256" key="10">
    <source>
        <dbReference type="SAM" id="Phobius"/>
    </source>
</evidence>
<organism evidence="11 12">
    <name type="scientific">Pedobacter frigiditerrae</name>
    <dbReference type="NCBI Taxonomy" id="2530452"/>
    <lineage>
        <taxon>Bacteria</taxon>
        <taxon>Pseudomonadati</taxon>
        <taxon>Bacteroidota</taxon>
        <taxon>Sphingobacteriia</taxon>
        <taxon>Sphingobacteriales</taxon>
        <taxon>Sphingobacteriaceae</taxon>
        <taxon>Pedobacter</taxon>
    </lineage>
</organism>
<evidence type="ECO:0000256" key="6">
    <source>
        <dbReference type="ARBA" id="ARBA00022475"/>
    </source>
</evidence>
<evidence type="ECO:0000256" key="9">
    <source>
        <dbReference type="ARBA" id="ARBA00023136"/>
    </source>
</evidence>
<keyword evidence="9 10" id="KW-0472">Membrane</keyword>
<evidence type="ECO:0000313" key="12">
    <source>
        <dbReference type="Proteomes" id="UP000292884"/>
    </source>
</evidence>
<gene>
    <name evidence="11" type="ORF">EZ428_11365</name>
</gene>
<evidence type="ECO:0000256" key="7">
    <source>
        <dbReference type="ARBA" id="ARBA00022692"/>
    </source>
</evidence>
<evidence type="ECO:0000256" key="5">
    <source>
        <dbReference type="ARBA" id="ARBA00022448"/>
    </source>
</evidence>
<protein>
    <recommendedName>
        <fullName evidence="4">Nicotinamide riboside transporter PnuC</fullName>
    </recommendedName>
</protein>
<sequence>MNFQEWFALLYDQILATSFLEWFAVCFGVMEVLLAKRNNILLYPAGIIGILLSLYLKIDARLYAESLLSMYYLVMSFYGWIIWTKRKAKNEILSVSWMNKQELKIALSIAIGGYFVLYYVLVNFTNSDVPILDAFVSSTAWAGMWLLARRKIENWIFFNVSNIVAIPLLWHKDLELFSLLTLFLFIVAIFGFFDWRKIYRQQQVLQPI</sequence>
<feature type="transmembrane region" description="Helical" evidence="10">
    <location>
        <begin position="176"/>
        <end position="193"/>
    </location>
</feature>
<accession>A0A4R0MYR9</accession>
<dbReference type="AlphaFoldDB" id="A0A4R0MYR9"/>
<dbReference type="OrthoDB" id="9791248at2"/>
<evidence type="ECO:0000256" key="4">
    <source>
        <dbReference type="ARBA" id="ARBA00017522"/>
    </source>
</evidence>
<proteinExistence type="inferred from homology"/>
<feature type="transmembrane region" description="Helical" evidence="10">
    <location>
        <begin position="62"/>
        <end position="83"/>
    </location>
</feature>
<reference evidence="11 12" key="1">
    <citation type="submission" date="2019-02" db="EMBL/GenBank/DDBJ databases">
        <title>Pedobacter sp. RP-1-13 sp. nov., isolated from Arctic soil.</title>
        <authorList>
            <person name="Dahal R.H."/>
        </authorList>
    </citation>
    <scope>NUCLEOTIDE SEQUENCE [LARGE SCALE GENOMIC DNA]</scope>
    <source>
        <strain evidence="11 12">RP-1-13</strain>
    </source>
</reference>
<dbReference type="PANTHER" id="PTHR36122">
    <property type="entry name" value="NICOTINAMIDE RIBOSIDE TRANSPORTER PNUC"/>
    <property type="match status" value="1"/>
</dbReference>
<keyword evidence="12" id="KW-1185">Reference proteome</keyword>
<dbReference type="NCBIfam" id="TIGR01528">
    <property type="entry name" value="NMN_trans_PnuC"/>
    <property type="match status" value="1"/>
</dbReference>
<dbReference type="PANTHER" id="PTHR36122:SF2">
    <property type="entry name" value="NICOTINAMIDE RIBOSIDE TRANSPORTER PNUC"/>
    <property type="match status" value="1"/>
</dbReference>
<feature type="transmembrane region" description="Helical" evidence="10">
    <location>
        <begin position="6"/>
        <end position="28"/>
    </location>
</feature>
<keyword evidence="6" id="KW-1003">Cell membrane</keyword>
<comment type="subcellular location">
    <subcellularLocation>
        <location evidence="2">Cell membrane</location>
        <topology evidence="2">Multi-pass membrane protein</topology>
    </subcellularLocation>
</comment>
<comment type="function">
    <text evidence="1">Required for nicotinamide riboside transport across the inner membrane.</text>
</comment>
<keyword evidence="5" id="KW-0813">Transport</keyword>
<evidence type="ECO:0000256" key="2">
    <source>
        <dbReference type="ARBA" id="ARBA00004651"/>
    </source>
</evidence>
<dbReference type="Proteomes" id="UP000292884">
    <property type="component" value="Unassembled WGS sequence"/>
</dbReference>
<evidence type="ECO:0000256" key="1">
    <source>
        <dbReference type="ARBA" id="ARBA00002672"/>
    </source>
</evidence>
<feature type="transmembrane region" description="Helical" evidence="10">
    <location>
        <begin position="155"/>
        <end position="170"/>
    </location>
</feature>
<evidence type="ECO:0000313" key="11">
    <source>
        <dbReference type="EMBL" id="TCC92460.1"/>
    </source>
</evidence>
<evidence type="ECO:0000256" key="8">
    <source>
        <dbReference type="ARBA" id="ARBA00022989"/>
    </source>
</evidence>
<feature type="transmembrane region" description="Helical" evidence="10">
    <location>
        <begin position="40"/>
        <end position="56"/>
    </location>
</feature>
<comment type="caution">
    <text evidence="11">The sequence shown here is derived from an EMBL/GenBank/DDBJ whole genome shotgun (WGS) entry which is preliminary data.</text>
</comment>
<dbReference type="GO" id="GO:0034257">
    <property type="term" value="F:nicotinamide riboside transmembrane transporter activity"/>
    <property type="evidence" value="ECO:0007669"/>
    <property type="project" value="InterPro"/>
</dbReference>
<dbReference type="Pfam" id="PF04973">
    <property type="entry name" value="NMN_transporter"/>
    <property type="match status" value="1"/>
</dbReference>
<evidence type="ECO:0000256" key="3">
    <source>
        <dbReference type="ARBA" id="ARBA00006669"/>
    </source>
</evidence>
<comment type="similarity">
    <text evidence="3">Belongs to the nicotinamide ribonucleoside (NR) uptake permease (TC 4.B.1) family.</text>
</comment>
<feature type="transmembrane region" description="Helical" evidence="10">
    <location>
        <begin position="103"/>
        <end position="124"/>
    </location>
</feature>
<keyword evidence="8 10" id="KW-1133">Transmembrane helix</keyword>
<keyword evidence="7 10" id="KW-0812">Transmembrane</keyword>
<dbReference type="GO" id="GO:0005886">
    <property type="term" value="C:plasma membrane"/>
    <property type="evidence" value="ECO:0007669"/>
    <property type="project" value="UniProtKB-SubCell"/>
</dbReference>